<protein>
    <recommendedName>
        <fullName evidence="4">CopG family transcriptional regulator</fullName>
    </recommendedName>
</protein>
<accession>A0A0G9MYZ8</accession>
<organism evidence="2 3">
    <name type="scientific">Aurantiacibacter luteus</name>
    <dbReference type="NCBI Taxonomy" id="1581420"/>
    <lineage>
        <taxon>Bacteria</taxon>
        <taxon>Pseudomonadati</taxon>
        <taxon>Pseudomonadota</taxon>
        <taxon>Alphaproteobacteria</taxon>
        <taxon>Sphingomonadales</taxon>
        <taxon>Erythrobacteraceae</taxon>
        <taxon>Aurantiacibacter</taxon>
    </lineage>
</organism>
<dbReference type="OrthoDB" id="7363380at2"/>
<feature type="compositionally biased region" description="Basic and acidic residues" evidence="1">
    <location>
        <begin position="7"/>
        <end position="21"/>
    </location>
</feature>
<comment type="caution">
    <text evidence="2">The sequence shown here is derived from an EMBL/GenBank/DDBJ whole genome shotgun (WGS) entry which is preliminary data.</text>
</comment>
<reference evidence="2 3" key="1">
    <citation type="submission" date="2015-04" db="EMBL/GenBank/DDBJ databases">
        <title>The draft genome sequence of Erythrobacter luteus KA37.</title>
        <authorList>
            <person name="Zhuang L."/>
            <person name="Liu Y."/>
            <person name="Shao Z."/>
        </authorList>
    </citation>
    <scope>NUCLEOTIDE SEQUENCE [LARGE SCALE GENOMIC DNA]</scope>
    <source>
        <strain evidence="2 3">KA37</strain>
    </source>
</reference>
<dbReference type="GO" id="GO:0006355">
    <property type="term" value="P:regulation of DNA-templated transcription"/>
    <property type="evidence" value="ECO:0007669"/>
    <property type="project" value="InterPro"/>
</dbReference>
<keyword evidence="3" id="KW-1185">Reference proteome</keyword>
<gene>
    <name evidence="2" type="ORF">AAW00_06375</name>
</gene>
<dbReference type="Proteomes" id="UP000053464">
    <property type="component" value="Unassembled WGS sequence"/>
</dbReference>
<sequence length="63" mass="7116">MASRQTETIEHESGSDNDKGKTLNFKVTEEFKRDFKGFAASQGLSMTDLLKEGYALSKKKRQT</sequence>
<evidence type="ECO:0000313" key="2">
    <source>
        <dbReference type="EMBL" id="KLE35971.1"/>
    </source>
</evidence>
<feature type="region of interest" description="Disordered" evidence="1">
    <location>
        <begin position="1"/>
        <end position="21"/>
    </location>
</feature>
<dbReference type="Gene3D" id="1.10.1220.10">
    <property type="entry name" value="Met repressor-like"/>
    <property type="match status" value="1"/>
</dbReference>
<dbReference type="EMBL" id="LBHB01000001">
    <property type="protein sequence ID" value="KLE35971.1"/>
    <property type="molecule type" value="Genomic_DNA"/>
</dbReference>
<dbReference type="STRING" id="1581420.AAW00_06375"/>
<dbReference type="InterPro" id="IPR013321">
    <property type="entry name" value="Arc_rbn_hlx_hlx"/>
</dbReference>
<name>A0A0G9MYZ8_9SPHN</name>
<dbReference type="AlphaFoldDB" id="A0A0G9MYZ8"/>
<dbReference type="InterPro" id="IPR010985">
    <property type="entry name" value="Ribbon_hlx_hlx"/>
</dbReference>
<dbReference type="SUPFAM" id="SSF47598">
    <property type="entry name" value="Ribbon-helix-helix"/>
    <property type="match status" value="1"/>
</dbReference>
<evidence type="ECO:0000313" key="3">
    <source>
        <dbReference type="Proteomes" id="UP000053464"/>
    </source>
</evidence>
<evidence type="ECO:0000256" key="1">
    <source>
        <dbReference type="SAM" id="MobiDB-lite"/>
    </source>
</evidence>
<proteinExistence type="predicted"/>
<evidence type="ECO:0008006" key="4">
    <source>
        <dbReference type="Google" id="ProtNLM"/>
    </source>
</evidence>
<dbReference type="PATRIC" id="fig|1581420.6.peg.1292"/>